<comment type="similarity">
    <text evidence="1">Belongs to the BlaI transcriptional regulatory family.</text>
</comment>
<dbReference type="InterPro" id="IPR005650">
    <property type="entry name" value="BlaI_family"/>
</dbReference>
<evidence type="ECO:0000256" key="1">
    <source>
        <dbReference type="ARBA" id="ARBA00011046"/>
    </source>
</evidence>
<keyword evidence="4" id="KW-0804">Transcription</keyword>
<dbReference type="Gene3D" id="1.10.10.10">
    <property type="entry name" value="Winged helix-like DNA-binding domain superfamily/Winged helix DNA-binding domain"/>
    <property type="match status" value="1"/>
</dbReference>
<dbReference type="RefSeq" id="WP_016117839.1">
    <property type="nucleotide sequence ID" value="NZ_CAKJVO010000002.1"/>
</dbReference>
<evidence type="ECO:0000256" key="4">
    <source>
        <dbReference type="ARBA" id="ARBA00023163"/>
    </source>
</evidence>
<gene>
    <name evidence="5" type="ORF">BJR07_28805</name>
</gene>
<proteinExistence type="inferred from homology"/>
<evidence type="ECO:0000256" key="3">
    <source>
        <dbReference type="ARBA" id="ARBA00023125"/>
    </source>
</evidence>
<name>A0A1C4DIJ4_BACCE</name>
<sequence length="133" mass="15394">MSDYENKALLKILGPLELEVMKVIWTRQDATVQNVLTELNKQNEYAYTTIMTVMNRLDKKGILTRSKLGKGYLYKSCYSPNELIHQNSSEQVEHLLHQYGDIAITQFVDAVGHNPNQLNKLKELLQKLEQDEK</sequence>
<keyword evidence="2" id="KW-0805">Transcription regulation</keyword>
<dbReference type="PIRSF" id="PIRSF019455">
    <property type="entry name" value="CopR_AtkY"/>
    <property type="match status" value="1"/>
</dbReference>
<dbReference type="InterPro" id="IPR036388">
    <property type="entry name" value="WH-like_DNA-bd_sf"/>
</dbReference>
<reference evidence="5 6" key="1">
    <citation type="submission" date="2016-11" db="EMBL/GenBank/DDBJ databases">
        <title>Identification of Bacillus cereus isolated from egg-white.</title>
        <authorList>
            <person name="Soni A."/>
            <person name="Oey I."/>
            <person name="Silcock P."/>
            <person name="Bremer P."/>
        </authorList>
    </citation>
    <scope>NUCLEOTIDE SEQUENCE [LARGE SCALE GENOMIC DNA]</scope>
    <source>
        <strain evidence="5 6">NZAS03</strain>
    </source>
</reference>
<evidence type="ECO:0000256" key="2">
    <source>
        <dbReference type="ARBA" id="ARBA00023015"/>
    </source>
</evidence>
<evidence type="ECO:0000313" key="5">
    <source>
        <dbReference type="EMBL" id="OKA32252.1"/>
    </source>
</evidence>
<dbReference type="InterPro" id="IPR036390">
    <property type="entry name" value="WH_DNA-bd_sf"/>
</dbReference>
<dbReference type="GO" id="GO:0045892">
    <property type="term" value="P:negative regulation of DNA-templated transcription"/>
    <property type="evidence" value="ECO:0007669"/>
    <property type="project" value="InterPro"/>
</dbReference>
<evidence type="ECO:0000313" key="6">
    <source>
        <dbReference type="Proteomes" id="UP000186535"/>
    </source>
</evidence>
<protein>
    <submittedName>
        <fullName evidence="5">Uncharacterized protein</fullName>
    </submittedName>
</protein>
<dbReference type="SUPFAM" id="SSF46785">
    <property type="entry name" value="Winged helix' DNA-binding domain"/>
    <property type="match status" value="1"/>
</dbReference>
<dbReference type="GO" id="GO:0003677">
    <property type="term" value="F:DNA binding"/>
    <property type="evidence" value="ECO:0007669"/>
    <property type="project" value="UniProtKB-KW"/>
</dbReference>
<keyword evidence="3" id="KW-0238">DNA-binding</keyword>
<dbReference type="Proteomes" id="UP000186535">
    <property type="component" value="Unassembled WGS sequence"/>
</dbReference>
<dbReference type="Pfam" id="PF03965">
    <property type="entry name" value="Penicillinase_R"/>
    <property type="match status" value="1"/>
</dbReference>
<organism evidence="5 6">
    <name type="scientific">Bacillus cereus</name>
    <dbReference type="NCBI Taxonomy" id="1396"/>
    <lineage>
        <taxon>Bacteria</taxon>
        <taxon>Bacillati</taxon>
        <taxon>Bacillota</taxon>
        <taxon>Bacilli</taxon>
        <taxon>Bacillales</taxon>
        <taxon>Bacillaceae</taxon>
        <taxon>Bacillus</taxon>
        <taxon>Bacillus cereus group</taxon>
    </lineage>
</organism>
<dbReference type="EMBL" id="MPON01000023">
    <property type="protein sequence ID" value="OKA32252.1"/>
    <property type="molecule type" value="Genomic_DNA"/>
</dbReference>
<dbReference type="AlphaFoldDB" id="A0A1C4DIJ4"/>
<comment type="caution">
    <text evidence="5">The sequence shown here is derived from an EMBL/GenBank/DDBJ whole genome shotgun (WGS) entry which is preliminary data.</text>
</comment>
<accession>A0A1C4DIJ4</accession>